<evidence type="ECO:0000256" key="1">
    <source>
        <dbReference type="SAM" id="Phobius"/>
    </source>
</evidence>
<reference evidence="2" key="1">
    <citation type="submission" date="2023-06" db="EMBL/GenBank/DDBJ databases">
        <authorList>
            <person name="Kurt Z."/>
        </authorList>
    </citation>
    <scope>NUCLEOTIDE SEQUENCE</scope>
</reference>
<evidence type="ECO:0008006" key="5">
    <source>
        <dbReference type="Google" id="ProtNLM"/>
    </source>
</evidence>
<name>A0AA86RP72_9EUKA</name>
<reference evidence="3 4" key="2">
    <citation type="submission" date="2024-07" db="EMBL/GenBank/DDBJ databases">
        <authorList>
            <person name="Akdeniz Z."/>
        </authorList>
    </citation>
    <scope>NUCLEOTIDE SEQUENCE [LARGE SCALE GENOMIC DNA]</scope>
</reference>
<comment type="caution">
    <text evidence="2">The sequence shown here is derived from an EMBL/GenBank/DDBJ whole genome shotgun (WGS) entry which is preliminary data.</text>
</comment>
<protein>
    <recommendedName>
        <fullName evidence="5">Transmembrane protein</fullName>
    </recommendedName>
</protein>
<dbReference type="Proteomes" id="UP001642409">
    <property type="component" value="Unassembled WGS sequence"/>
</dbReference>
<keyword evidence="1" id="KW-1133">Transmembrane helix</keyword>
<keyword evidence="4" id="KW-1185">Reference proteome</keyword>
<keyword evidence="1" id="KW-0812">Transmembrane</keyword>
<evidence type="ECO:0000313" key="4">
    <source>
        <dbReference type="Proteomes" id="UP001642409"/>
    </source>
</evidence>
<evidence type="ECO:0000313" key="2">
    <source>
        <dbReference type="EMBL" id="CAI9975514.1"/>
    </source>
</evidence>
<organism evidence="2">
    <name type="scientific">Hexamita inflata</name>
    <dbReference type="NCBI Taxonomy" id="28002"/>
    <lineage>
        <taxon>Eukaryota</taxon>
        <taxon>Metamonada</taxon>
        <taxon>Diplomonadida</taxon>
        <taxon>Hexamitidae</taxon>
        <taxon>Hexamitinae</taxon>
        <taxon>Hexamita</taxon>
    </lineage>
</organism>
<keyword evidence="1" id="KW-0472">Membrane</keyword>
<gene>
    <name evidence="2" type="ORF">HINF_LOCUS63159</name>
    <name evidence="3" type="ORF">HINF_LOCUS9544</name>
</gene>
<dbReference type="EMBL" id="CATOUU010001169">
    <property type="protein sequence ID" value="CAI9975514.1"/>
    <property type="molecule type" value="Genomic_DNA"/>
</dbReference>
<feature type="transmembrane region" description="Helical" evidence="1">
    <location>
        <begin position="515"/>
        <end position="535"/>
    </location>
</feature>
<dbReference type="EMBL" id="CAXDID020000020">
    <property type="protein sequence ID" value="CAL5986712.1"/>
    <property type="molecule type" value="Genomic_DNA"/>
</dbReference>
<proteinExistence type="predicted"/>
<sequence>MMILIAYSIFELTRAEKKTMYNCFTTSADINLFADTLQITVTLTSTKSASCDIPHGVFVSLQIDSLGSYEPSAYVQDFAYDNPQQIRLACTDPVECAKIKAAESGTIVLETKTHATFVPAGSIRVSKGLSSSCFHDNDSFVELYQGAVVLVLYPTFTCKDSIATDNLGQLKLNALSKVKMYITYTDNSISIHDQLAITVQQDLFVPTFKATASSTPVRIKLENPTISQFFVQTMTNGVLSKDMTLFQANLEFTNAALLKINAQITMNLYKQMGIAEVYDRFDMQLLSNGFVVYKTLGPQTAAANNYLQSLGVTSYQIQYVFTTYDVKKTSEFRMRLFGQGSSNYLFNDIPVQSTCETRFKNQQCDQLLKELKEIPITNLKAFIQHTFYANNVLVTNYTKMINNIYGSCFQDGTLDYDNSSQKMVIQFDQNKGETCQLAKNDALEAKIILGNNSQVLKTINIDYTPGMQKFELSGFDLSLQPEIRIQFFRNGQVVDAISLNTYQVNSNNKLVNKQILIIVYILAAHIGFLILYWVWNNLILKQLMKRISKTKCQKEHNNKMFKKFAVEDEIEV</sequence>
<accession>A0AA86RP72</accession>
<evidence type="ECO:0000313" key="3">
    <source>
        <dbReference type="EMBL" id="CAL5986712.1"/>
    </source>
</evidence>
<dbReference type="AlphaFoldDB" id="A0AA86RP72"/>